<feature type="transmembrane region" description="Helical" evidence="8">
    <location>
        <begin position="237"/>
        <end position="257"/>
    </location>
</feature>
<dbReference type="InterPro" id="IPR036259">
    <property type="entry name" value="MFS_trans_sf"/>
</dbReference>
<feature type="transmembrane region" description="Helical" evidence="8">
    <location>
        <begin position="314"/>
        <end position="335"/>
    </location>
</feature>
<feature type="transmembrane region" description="Helical" evidence="8">
    <location>
        <begin position="406"/>
        <end position="427"/>
    </location>
</feature>
<evidence type="ECO:0000256" key="2">
    <source>
        <dbReference type="ARBA" id="ARBA00008537"/>
    </source>
</evidence>
<dbReference type="RefSeq" id="WP_161975711.1">
    <property type="nucleotide sequence ID" value="NZ_BIFR01000002.1"/>
</dbReference>
<reference evidence="11" key="1">
    <citation type="submission" date="2018-12" db="EMBL/GenBank/DDBJ databases">
        <title>Tengunoibacter tsumagoiensis gen. nov., sp. nov., Dictyobacter kobayashii sp. nov., D. alpinus sp. nov., and D. joshuensis sp. nov. and description of Dictyobacteraceae fam. nov. within the order Ktedonobacterales isolated from Tengu-no-mugimeshi.</title>
        <authorList>
            <person name="Wang C.M."/>
            <person name="Zheng Y."/>
            <person name="Sakai Y."/>
            <person name="Toyoda A."/>
            <person name="Minakuchi Y."/>
            <person name="Abe K."/>
            <person name="Yokota A."/>
            <person name="Yabe S."/>
        </authorList>
    </citation>
    <scope>NUCLEOTIDE SEQUENCE [LARGE SCALE GENOMIC DNA]</scope>
    <source>
        <strain evidence="11">Uno3</strain>
    </source>
</reference>
<organism evidence="10 11">
    <name type="scientific">Tengunoibacter tsumagoiensis</name>
    <dbReference type="NCBI Taxonomy" id="2014871"/>
    <lineage>
        <taxon>Bacteria</taxon>
        <taxon>Bacillati</taxon>
        <taxon>Chloroflexota</taxon>
        <taxon>Ktedonobacteria</taxon>
        <taxon>Ktedonobacterales</taxon>
        <taxon>Dictyobacteraceae</taxon>
        <taxon>Tengunoibacter</taxon>
    </lineage>
</organism>
<dbReference type="InterPro" id="IPR004638">
    <property type="entry name" value="EmrB-like"/>
</dbReference>
<evidence type="ECO:0000259" key="9">
    <source>
        <dbReference type="PROSITE" id="PS50850"/>
    </source>
</evidence>
<keyword evidence="7 8" id="KW-0472">Membrane</keyword>
<dbReference type="PANTHER" id="PTHR42718:SF9">
    <property type="entry name" value="MAJOR FACILITATOR SUPERFAMILY MULTIDRUG TRANSPORTER MFSC"/>
    <property type="match status" value="1"/>
</dbReference>
<feature type="transmembrane region" description="Helical" evidence="8">
    <location>
        <begin position="111"/>
        <end position="133"/>
    </location>
</feature>
<evidence type="ECO:0000256" key="8">
    <source>
        <dbReference type="SAM" id="Phobius"/>
    </source>
</evidence>
<comment type="caution">
    <text evidence="10">The sequence shown here is derived from an EMBL/GenBank/DDBJ whole genome shotgun (WGS) entry which is preliminary data.</text>
</comment>
<dbReference type="EMBL" id="BIFR01000002">
    <property type="protein sequence ID" value="GCE14927.1"/>
    <property type="molecule type" value="Genomic_DNA"/>
</dbReference>
<comment type="subcellular location">
    <subcellularLocation>
        <location evidence="1">Cell membrane</location>
        <topology evidence="1">Multi-pass membrane protein</topology>
    </subcellularLocation>
</comment>
<evidence type="ECO:0000256" key="1">
    <source>
        <dbReference type="ARBA" id="ARBA00004651"/>
    </source>
</evidence>
<keyword evidence="3" id="KW-0813">Transport</keyword>
<name>A0A402A708_9CHLR</name>
<keyword evidence="5 8" id="KW-0812">Transmembrane</keyword>
<feature type="transmembrane region" description="Helical" evidence="8">
    <location>
        <begin position="342"/>
        <end position="361"/>
    </location>
</feature>
<feature type="domain" description="Major facilitator superfamily (MFS) profile" evidence="9">
    <location>
        <begin position="20"/>
        <end position="474"/>
    </location>
</feature>
<comment type="similarity">
    <text evidence="2">Belongs to the major facilitator superfamily. EmrB family.</text>
</comment>
<evidence type="ECO:0000313" key="10">
    <source>
        <dbReference type="EMBL" id="GCE14927.1"/>
    </source>
</evidence>
<feature type="transmembrane region" description="Helical" evidence="8">
    <location>
        <begin position="58"/>
        <end position="79"/>
    </location>
</feature>
<dbReference type="Gene3D" id="1.20.1250.20">
    <property type="entry name" value="MFS general substrate transporter like domains"/>
    <property type="match status" value="1"/>
</dbReference>
<protein>
    <submittedName>
        <fullName evidence="10">MFS transporter</fullName>
    </submittedName>
</protein>
<dbReference type="InterPro" id="IPR020846">
    <property type="entry name" value="MFS_dom"/>
</dbReference>
<accession>A0A402A708</accession>
<dbReference type="NCBIfam" id="TIGR00711">
    <property type="entry name" value="efflux_EmrB"/>
    <property type="match status" value="1"/>
</dbReference>
<evidence type="ECO:0000256" key="4">
    <source>
        <dbReference type="ARBA" id="ARBA00022475"/>
    </source>
</evidence>
<dbReference type="PANTHER" id="PTHR42718">
    <property type="entry name" value="MAJOR FACILITATOR SUPERFAMILY MULTIDRUG TRANSPORTER MFSC"/>
    <property type="match status" value="1"/>
</dbReference>
<evidence type="ECO:0000256" key="3">
    <source>
        <dbReference type="ARBA" id="ARBA00022448"/>
    </source>
</evidence>
<sequence length="490" mass="53573">MSFSALPEKRQGLIEYKWIVAIVVIFGAFMSVLDQTIVNIAVPRLESSFETGLSSVQWVLTAYVLTQGVVTPTTAFFANRLGTKRFYIISLVLFTIGSALCGLSWNLPALIIFRIVQGIGGAFLFPLGIAQLYRVFPLEERGVATGVFGIATLLAPAVGPTLGGYLITYVNWPAIFYINIPMGIIGVILALLLLKEVRDDVKVRFDLPGFILVAAGLAAVLYALSNASVDGWTSISVLSFLIGGMVLLGLFTIVELIKISRGETPLVNLKLFANGPFFISNLTNVLITFAFFGGLFLFPIYLQSMRGMSAFDSGLLLLPQALAAIITSFIGGRLVDRYGVRLVVIPGLVLLAFVTWQFAYVTPGTSYWWLQCLFIVRGLALGVIIQPLSVSALSDIRPQQLAQASSLYSVIRFISTSLGIAVLATLIQTRMKVAFIPGQPKLSYMYAIQYDFWFCLWVVLGAIVLAFFIHYKRKQVSGQKGRAELPLVEG</sequence>
<feature type="transmembrane region" description="Helical" evidence="8">
    <location>
        <begin position="367"/>
        <end position="385"/>
    </location>
</feature>
<keyword evidence="4" id="KW-1003">Cell membrane</keyword>
<feature type="transmembrane region" description="Helical" evidence="8">
    <location>
        <begin position="86"/>
        <end position="105"/>
    </location>
</feature>
<dbReference type="GO" id="GO:0022857">
    <property type="term" value="F:transmembrane transporter activity"/>
    <property type="evidence" value="ECO:0007669"/>
    <property type="project" value="InterPro"/>
</dbReference>
<dbReference type="Gene3D" id="1.20.1720.10">
    <property type="entry name" value="Multidrug resistance protein D"/>
    <property type="match status" value="1"/>
</dbReference>
<feature type="transmembrane region" description="Helical" evidence="8">
    <location>
        <begin position="174"/>
        <end position="193"/>
    </location>
</feature>
<evidence type="ECO:0000256" key="7">
    <source>
        <dbReference type="ARBA" id="ARBA00023136"/>
    </source>
</evidence>
<feature type="transmembrane region" description="Helical" evidence="8">
    <location>
        <begin position="205"/>
        <end position="225"/>
    </location>
</feature>
<feature type="transmembrane region" description="Helical" evidence="8">
    <location>
        <begin position="18"/>
        <end position="38"/>
    </location>
</feature>
<feature type="transmembrane region" description="Helical" evidence="8">
    <location>
        <begin position="447"/>
        <end position="471"/>
    </location>
</feature>
<keyword evidence="11" id="KW-1185">Reference proteome</keyword>
<dbReference type="SUPFAM" id="SSF103473">
    <property type="entry name" value="MFS general substrate transporter"/>
    <property type="match status" value="1"/>
</dbReference>
<evidence type="ECO:0000313" key="11">
    <source>
        <dbReference type="Proteomes" id="UP000287352"/>
    </source>
</evidence>
<dbReference type="Proteomes" id="UP000287352">
    <property type="component" value="Unassembled WGS sequence"/>
</dbReference>
<dbReference type="InterPro" id="IPR011701">
    <property type="entry name" value="MFS"/>
</dbReference>
<keyword evidence="6 8" id="KW-1133">Transmembrane helix</keyword>
<proteinExistence type="inferred from homology"/>
<dbReference type="PRINTS" id="PR01036">
    <property type="entry name" value="TCRTETB"/>
</dbReference>
<dbReference type="AlphaFoldDB" id="A0A402A708"/>
<feature type="transmembrane region" description="Helical" evidence="8">
    <location>
        <begin position="145"/>
        <end position="168"/>
    </location>
</feature>
<dbReference type="Pfam" id="PF07690">
    <property type="entry name" value="MFS_1"/>
    <property type="match status" value="1"/>
</dbReference>
<feature type="transmembrane region" description="Helical" evidence="8">
    <location>
        <begin position="278"/>
        <end position="302"/>
    </location>
</feature>
<evidence type="ECO:0000256" key="6">
    <source>
        <dbReference type="ARBA" id="ARBA00022989"/>
    </source>
</evidence>
<dbReference type="CDD" id="cd17503">
    <property type="entry name" value="MFS_LmrB_MDR_like"/>
    <property type="match status" value="1"/>
</dbReference>
<gene>
    <name evidence="10" type="ORF">KTT_47860</name>
</gene>
<dbReference type="GO" id="GO:0005886">
    <property type="term" value="C:plasma membrane"/>
    <property type="evidence" value="ECO:0007669"/>
    <property type="project" value="UniProtKB-SubCell"/>
</dbReference>
<evidence type="ECO:0000256" key="5">
    <source>
        <dbReference type="ARBA" id="ARBA00022692"/>
    </source>
</evidence>
<dbReference type="PROSITE" id="PS50850">
    <property type="entry name" value="MFS"/>
    <property type="match status" value="1"/>
</dbReference>